<gene>
    <name evidence="2" type="ORF">AXG93_1054s1490</name>
</gene>
<dbReference type="Proteomes" id="UP000077202">
    <property type="component" value="Unassembled WGS sequence"/>
</dbReference>
<dbReference type="EMBL" id="LVLJ01000416">
    <property type="protein sequence ID" value="OAE34363.1"/>
    <property type="molecule type" value="Genomic_DNA"/>
</dbReference>
<evidence type="ECO:0000313" key="3">
    <source>
        <dbReference type="Proteomes" id="UP000077202"/>
    </source>
</evidence>
<evidence type="ECO:0000313" key="2">
    <source>
        <dbReference type="EMBL" id="OAE34363.1"/>
    </source>
</evidence>
<evidence type="ECO:0000256" key="1">
    <source>
        <dbReference type="SAM" id="MobiDB-lite"/>
    </source>
</evidence>
<name>A0A176WP49_MARPO</name>
<organism evidence="2 3">
    <name type="scientific">Marchantia polymorpha subsp. ruderalis</name>
    <dbReference type="NCBI Taxonomy" id="1480154"/>
    <lineage>
        <taxon>Eukaryota</taxon>
        <taxon>Viridiplantae</taxon>
        <taxon>Streptophyta</taxon>
        <taxon>Embryophyta</taxon>
        <taxon>Marchantiophyta</taxon>
        <taxon>Marchantiopsida</taxon>
        <taxon>Marchantiidae</taxon>
        <taxon>Marchantiales</taxon>
        <taxon>Marchantiaceae</taxon>
        <taxon>Marchantia</taxon>
    </lineage>
</organism>
<dbReference type="AlphaFoldDB" id="A0A176WP49"/>
<feature type="region of interest" description="Disordered" evidence="1">
    <location>
        <begin position="22"/>
        <end position="61"/>
    </location>
</feature>
<feature type="region of interest" description="Disordered" evidence="1">
    <location>
        <begin position="166"/>
        <end position="206"/>
    </location>
</feature>
<protein>
    <submittedName>
        <fullName evidence="2">Uncharacterized protein</fullName>
    </submittedName>
</protein>
<keyword evidence="3" id="KW-1185">Reference proteome</keyword>
<dbReference type="PANTHER" id="PTHR34539:SF19">
    <property type="entry name" value="T6J4.11 PROTEIN"/>
    <property type="match status" value="1"/>
</dbReference>
<dbReference type="PANTHER" id="PTHR34539">
    <property type="entry name" value="T6J4.11 PROTEIN"/>
    <property type="match status" value="1"/>
</dbReference>
<sequence length="263" mass="27859">MESVVGQKRSRDEALEALVEDYAPQGKKPCEKLDSVGENCPLAPASDSEDHEHPCLSSTGDLSSKAMMAADEDVTDSKLAYMAETLRSLEEELGVSGDQTDFLMPAASIDELSGTGLVAGWGDVIWSTDDGLAGVNDDVNDVIRSGEKNEKYNPVDIGFLLEASDDELGIPPSPTSEKDQSSELEQETLASESSAEISVKGTDVDTSGNLQDAVSWALEGGGDNMGYDTGIDDWMMGSLDFMIMDGQSAYSTVLPLVEAGIAL</sequence>
<comment type="caution">
    <text evidence="2">The sequence shown here is derived from an EMBL/GenBank/DDBJ whole genome shotgun (WGS) entry which is preliminary data.</text>
</comment>
<proteinExistence type="predicted"/>
<reference evidence="2" key="1">
    <citation type="submission" date="2016-03" db="EMBL/GenBank/DDBJ databases">
        <title>Mechanisms controlling the formation of the plant cell surface in tip-growing cells are functionally conserved among land plants.</title>
        <authorList>
            <person name="Honkanen S."/>
            <person name="Jones V.A."/>
            <person name="Morieri G."/>
            <person name="Champion C."/>
            <person name="Hetherington A.J."/>
            <person name="Kelly S."/>
            <person name="Saint-Marcoux D."/>
            <person name="Proust H."/>
            <person name="Prescott H."/>
            <person name="Dolan L."/>
        </authorList>
    </citation>
    <scope>NUCLEOTIDE SEQUENCE [LARGE SCALE GENOMIC DNA]</scope>
    <source>
        <tissue evidence="2">Whole gametophyte</tissue>
    </source>
</reference>
<accession>A0A176WP49</accession>